<feature type="domain" description="C2H2-type" evidence="14">
    <location>
        <begin position="449"/>
        <end position="476"/>
    </location>
</feature>
<keyword evidence="9" id="KW-0238">DNA-binding</keyword>
<name>A0AAD1WPN7_PELCU</name>
<dbReference type="Pfam" id="PF00096">
    <property type="entry name" value="zf-C2H2"/>
    <property type="match status" value="6"/>
</dbReference>
<dbReference type="AlphaFoldDB" id="A0AAD1WPN7"/>
<dbReference type="EMBL" id="OW240922">
    <property type="protein sequence ID" value="CAH2321019.1"/>
    <property type="molecule type" value="Genomic_DNA"/>
</dbReference>
<evidence type="ECO:0000256" key="6">
    <source>
        <dbReference type="ARBA" id="ARBA00022771"/>
    </source>
</evidence>
<dbReference type="PANTHER" id="PTHR24404">
    <property type="entry name" value="ZINC FINGER PROTEIN"/>
    <property type="match status" value="1"/>
</dbReference>
<evidence type="ECO:0000256" key="5">
    <source>
        <dbReference type="ARBA" id="ARBA00022737"/>
    </source>
</evidence>
<evidence type="ECO:0000313" key="15">
    <source>
        <dbReference type="EMBL" id="CAH2321019.1"/>
    </source>
</evidence>
<evidence type="ECO:0000256" key="12">
    <source>
        <dbReference type="PROSITE-ProRule" id="PRU00042"/>
    </source>
</evidence>
<dbReference type="GO" id="GO:0006357">
    <property type="term" value="P:regulation of transcription by RNA polymerase II"/>
    <property type="evidence" value="ECO:0007669"/>
    <property type="project" value="TreeGrafter"/>
</dbReference>
<dbReference type="PANTHER" id="PTHR24404:SF41">
    <property type="entry name" value="ZINC FINGER PROTEIN 613"/>
    <property type="match status" value="1"/>
</dbReference>
<dbReference type="FunFam" id="3.30.160.60:FF:000100">
    <property type="entry name" value="Zinc finger 45-like"/>
    <property type="match status" value="1"/>
</dbReference>
<feature type="domain" description="C2H2-type" evidence="14">
    <location>
        <begin position="366"/>
        <end position="388"/>
    </location>
</feature>
<comment type="similarity">
    <text evidence="3">Belongs to the krueppel C2H2-type zinc-finger protein family.</text>
</comment>
<evidence type="ECO:0000256" key="10">
    <source>
        <dbReference type="ARBA" id="ARBA00023163"/>
    </source>
</evidence>
<feature type="domain" description="C2H2-type" evidence="14">
    <location>
        <begin position="421"/>
        <end position="448"/>
    </location>
</feature>
<dbReference type="GO" id="GO:0005634">
    <property type="term" value="C:nucleus"/>
    <property type="evidence" value="ECO:0007669"/>
    <property type="project" value="UniProtKB-SubCell"/>
</dbReference>
<dbReference type="PROSITE" id="PS50157">
    <property type="entry name" value="ZINC_FINGER_C2H2_2"/>
    <property type="match status" value="6"/>
</dbReference>
<feature type="compositionally biased region" description="Polar residues" evidence="13">
    <location>
        <begin position="71"/>
        <end position="84"/>
    </location>
</feature>
<sequence>MQLSNCRGEYKFKQVQQDQSQFRELLSNSEMNRTRSEMTEKILDFTLEFVYLVTGEDYIFMKKNEERVINGSSPHVSQSISRTEGINRMPPPHSLIPDRNHDKKILKLTNKIIHLLTGEVWEYLEGHGDLYKEVIIETHQPLSALASESVGKDIFEGFHASISSMDCLTDKESFILNNMDKCKAVTQKKKCIVQVIDDSASSEDESPLPTCSEHSQTEFTAMYVKEESHYHPPDADIYEPAEHAQTESPCIHIKEEPASCEEENLTDTDIYTPTEQTQTEYLSTNIKGQSSSHGKETLTDIYTPVTHTQAEYPTTPIKEEPDSFEEEHFTDLYTMTEHSQTEYTFPIIREYGNGRMRLKEDILLIMKCNYCGKNFSNKSIYEAHMRTHITTNIYNYSDYENCITNNMDHRKHQAVHTGKKLACSECGKKFSHKSGLNAHLRSHTGIKPYPCSECGAAFTQKSNLIRHLRTHTGEKPFSCAECGKSFTRKSELLRHQRAHTGEKPFACLECGKCFAQKPALVKHRRTHTGERPFRCSLCGKSFAHRRDLLAHQRIHTG</sequence>
<dbReference type="InterPro" id="IPR036236">
    <property type="entry name" value="Znf_C2H2_sf"/>
</dbReference>
<evidence type="ECO:0000256" key="2">
    <source>
        <dbReference type="ARBA" id="ARBA00004123"/>
    </source>
</evidence>
<evidence type="ECO:0000313" key="16">
    <source>
        <dbReference type="Proteomes" id="UP001295444"/>
    </source>
</evidence>
<evidence type="ECO:0000256" key="8">
    <source>
        <dbReference type="ARBA" id="ARBA00023015"/>
    </source>
</evidence>
<feature type="region of interest" description="Disordered" evidence="13">
    <location>
        <begin position="71"/>
        <end position="99"/>
    </location>
</feature>
<keyword evidence="7" id="KW-0862">Zinc</keyword>
<keyword evidence="10" id="KW-0804">Transcription</keyword>
<evidence type="ECO:0000256" key="3">
    <source>
        <dbReference type="ARBA" id="ARBA00006991"/>
    </source>
</evidence>
<dbReference type="SUPFAM" id="SSF57667">
    <property type="entry name" value="beta-beta-alpha zinc fingers"/>
    <property type="match status" value="4"/>
</dbReference>
<evidence type="ECO:0000259" key="14">
    <source>
        <dbReference type="PROSITE" id="PS50157"/>
    </source>
</evidence>
<feature type="domain" description="C2H2-type" evidence="14">
    <location>
        <begin position="477"/>
        <end position="504"/>
    </location>
</feature>
<dbReference type="InterPro" id="IPR013087">
    <property type="entry name" value="Znf_C2H2_type"/>
</dbReference>
<keyword evidence="4" id="KW-0479">Metal-binding</keyword>
<comment type="subcellular location">
    <subcellularLocation>
        <location evidence="2">Nucleus</location>
    </subcellularLocation>
</comment>
<reference evidence="15" key="1">
    <citation type="submission" date="2022-03" db="EMBL/GenBank/DDBJ databases">
        <authorList>
            <person name="Alioto T."/>
            <person name="Alioto T."/>
            <person name="Gomez Garrido J."/>
        </authorList>
    </citation>
    <scope>NUCLEOTIDE SEQUENCE</scope>
</reference>
<dbReference type="FunFam" id="3.30.160.60:FF:001157">
    <property type="entry name" value="Zinc finger protein 793"/>
    <property type="match status" value="1"/>
</dbReference>
<evidence type="ECO:0000256" key="4">
    <source>
        <dbReference type="ARBA" id="ARBA00022723"/>
    </source>
</evidence>
<dbReference type="InterPro" id="IPR050589">
    <property type="entry name" value="Ikaros_C2H2-ZF"/>
</dbReference>
<keyword evidence="16" id="KW-1185">Reference proteome</keyword>
<keyword evidence="5" id="KW-0677">Repeat</keyword>
<dbReference type="FunFam" id="3.30.160.60:FF:002343">
    <property type="entry name" value="Zinc finger protein 33A"/>
    <property type="match status" value="3"/>
</dbReference>
<dbReference type="GO" id="GO:0008270">
    <property type="term" value="F:zinc ion binding"/>
    <property type="evidence" value="ECO:0007669"/>
    <property type="project" value="UniProtKB-KW"/>
</dbReference>
<dbReference type="Proteomes" id="UP001295444">
    <property type="component" value="Chromosome 11"/>
</dbReference>
<dbReference type="GO" id="GO:0003700">
    <property type="term" value="F:DNA-binding transcription factor activity"/>
    <property type="evidence" value="ECO:0007669"/>
    <property type="project" value="TreeGrafter"/>
</dbReference>
<keyword evidence="6 12" id="KW-0863">Zinc-finger</keyword>
<organism evidence="15 16">
    <name type="scientific">Pelobates cultripes</name>
    <name type="common">Western spadefoot toad</name>
    <dbReference type="NCBI Taxonomy" id="61616"/>
    <lineage>
        <taxon>Eukaryota</taxon>
        <taxon>Metazoa</taxon>
        <taxon>Chordata</taxon>
        <taxon>Craniata</taxon>
        <taxon>Vertebrata</taxon>
        <taxon>Euteleostomi</taxon>
        <taxon>Amphibia</taxon>
        <taxon>Batrachia</taxon>
        <taxon>Anura</taxon>
        <taxon>Pelobatoidea</taxon>
        <taxon>Pelobatidae</taxon>
        <taxon>Pelobates</taxon>
    </lineage>
</organism>
<evidence type="ECO:0000256" key="11">
    <source>
        <dbReference type="ARBA" id="ARBA00023242"/>
    </source>
</evidence>
<dbReference type="PROSITE" id="PS00028">
    <property type="entry name" value="ZINC_FINGER_C2H2_1"/>
    <property type="match status" value="6"/>
</dbReference>
<gene>
    <name evidence="15" type="ORF">PECUL_23A006883</name>
</gene>
<feature type="domain" description="C2H2-type" evidence="14">
    <location>
        <begin position="505"/>
        <end position="532"/>
    </location>
</feature>
<keyword evidence="11" id="KW-0539">Nucleus</keyword>
<accession>A0AAD1WPN7</accession>
<keyword evidence="8" id="KW-0805">Transcription regulation</keyword>
<dbReference type="SMART" id="SM00355">
    <property type="entry name" value="ZnF_C2H2"/>
    <property type="match status" value="6"/>
</dbReference>
<protein>
    <submittedName>
        <fullName evidence="15">Oocyte zinc finger -like</fullName>
    </submittedName>
</protein>
<comment type="function">
    <text evidence="1">May be involved in transcriptional regulation.</text>
</comment>
<evidence type="ECO:0000256" key="1">
    <source>
        <dbReference type="ARBA" id="ARBA00003767"/>
    </source>
</evidence>
<evidence type="ECO:0000256" key="13">
    <source>
        <dbReference type="SAM" id="MobiDB-lite"/>
    </source>
</evidence>
<proteinExistence type="inferred from homology"/>
<feature type="domain" description="C2H2-type" evidence="14">
    <location>
        <begin position="533"/>
        <end position="557"/>
    </location>
</feature>
<evidence type="ECO:0000256" key="9">
    <source>
        <dbReference type="ARBA" id="ARBA00023125"/>
    </source>
</evidence>
<dbReference type="Gene3D" id="3.30.160.60">
    <property type="entry name" value="Classic Zinc Finger"/>
    <property type="match status" value="6"/>
</dbReference>
<dbReference type="GO" id="GO:0000978">
    <property type="term" value="F:RNA polymerase II cis-regulatory region sequence-specific DNA binding"/>
    <property type="evidence" value="ECO:0007669"/>
    <property type="project" value="TreeGrafter"/>
</dbReference>
<evidence type="ECO:0000256" key="7">
    <source>
        <dbReference type="ARBA" id="ARBA00022833"/>
    </source>
</evidence>
<dbReference type="FunFam" id="3.30.160.60:FF:000557">
    <property type="entry name" value="zinc finger and SCAN domain-containing protein 29"/>
    <property type="match status" value="1"/>
</dbReference>